<protein>
    <submittedName>
        <fullName evidence="2">Uncharacterized protein</fullName>
    </submittedName>
</protein>
<evidence type="ECO:0000313" key="3">
    <source>
        <dbReference type="Proteomes" id="UP000030645"/>
    </source>
</evidence>
<gene>
    <name evidence="2" type="ORF">L484_012910</name>
</gene>
<dbReference type="EMBL" id="KE344045">
    <property type="protein sequence ID" value="EXB51618.1"/>
    <property type="molecule type" value="Genomic_DNA"/>
</dbReference>
<feature type="compositionally biased region" description="Polar residues" evidence="1">
    <location>
        <begin position="9"/>
        <end position="20"/>
    </location>
</feature>
<evidence type="ECO:0000256" key="1">
    <source>
        <dbReference type="SAM" id="MobiDB-lite"/>
    </source>
</evidence>
<name>W9RDB9_9ROSA</name>
<feature type="region of interest" description="Disordered" evidence="1">
    <location>
        <begin position="1"/>
        <end position="20"/>
    </location>
</feature>
<dbReference type="Proteomes" id="UP000030645">
    <property type="component" value="Unassembled WGS sequence"/>
</dbReference>
<dbReference type="AlphaFoldDB" id="W9RDB9"/>
<organism evidence="2 3">
    <name type="scientific">Morus notabilis</name>
    <dbReference type="NCBI Taxonomy" id="981085"/>
    <lineage>
        <taxon>Eukaryota</taxon>
        <taxon>Viridiplantae</taxon>
        <taxon>Streptophyta</taxon>
        <taxon>Embryophyta</taxon>
        <taxon>Tracheophyta</taxon>
        <taxon>Spermatophyta</taxon>
        <taxon>Magnoliopsida</taxon>
        <taxon>eudicotyledons</taxon>
        <taxon>Gunneridae</taxon>
        <taxon>Pentapetalae</taxon>
        <taxon>rosids</taxon>
        <taxon>fabids</taxon>
        <taxon>Rosales</taxon>
        <taxon>Moraceae</taxon>
        <taxon>Moreae</taxon>
        <taxon>Morus</taxon>
    </lineage>
</organism>
<sequence>MNPMAAESPTKQTSLSASPRTLSLSVHQRDGLGIFVLIWALRHSPASALAPSAHHSHSLCTKNAVFL</sequence>
<accession>W9RDB9</accession>
<reference evidence="3" key="1">
    <citation type="submission" date="2013-01" db="EMBL/GenBank/DDBJ databases">
        <title>Draft Genome Sequence of a Mulberry Tree, Morus notabilis C.K. Schneid.</title>
        <authorList>
            <person name="He N."/>
            <person name="Zhao S."/>
        </authorList>
    </citation>
    <scope>NUCLEOTIDE SEQUENCE</scope>
</reference>
<keyword evidence="3" id="KW-1185">Reference proteome</keyword>
<proteinExistence type="predicted"/>
<evidence type="ECO:0000313" key="2">
    <source>
        <dbReference type="EMBL" id="EXB51618.1"/>
    </source>
</evidence>